<dbReference type="AlphaFoldDB" id="A0A4R7S3R6"/>
<organism evidence="1 2">
    <name type="scientific">Prosthecobacter fusiformis</name>
    <dbReference type="NCBI Taxonomy" id="48464"/>
    <lineage>
        <taxon>Bacteria</taxon>
        <taxon>Pseudomonadati</taxon>
        <taxon>Verrucomicrobiota</taxon>
        <taxon>Verrucomicrobiia</taxon>
        <taxon>Verrucomicrobiales</taxon>
        <taxon>Verrucomicrobiaceae</taxon>
        <taxon>Prosthecobacter</taxon>
    </lineage>
</organism>
<dbReference type="OrthoDB" id="7391735at2"/>
<evidence type="ECO:0000313" key="2">
    <source>
        <dbReference type="Proteomes" id="UP000295662"/>
    </source>
</evidence>
<gene>
    <name evidence="1" type="ORF">EI77_01509</name>
</gene>
<comment type="caution">
    <text evidence="1">The sequence shown here is derived from an EMBL/GenBank/DDBJ whole genome shotgun (WGS) entry which is preliminary data.</text>
</comment>
<protein>
    <submittedName>
        <fullName evidence="1">Putative zinc-or iron-chelating protein</fullName>
    </submittedName>
</protein>
<proteinExistence type="predicted"/>
<reference evidence="1 2" key="1">
    <citation type="submission" date="2019-03" db="EMBL/GenBank/DDBJ databases">
        <title>Genomic Encyclopedia of Archaeal and Bacterial Type Strains, Phase II (KMG-II): from individual species to whole genera.</title>
        <authorList>
            <person name="Goeker M."/>
        </authorList>
    </citation>
    <scope>NUCLEOTIDE SEQUENCE [LARGE SCALE GENOMIC DNA]</scope>
    <source>
        <strain evidence="1 2">ATCC 25309</strain>
    </source>
</reference>
<dbReference type="Proteomes" id="UP000295662">
    <property type="component" value="Unassembled WGS sequence"/>
</dbReference>
<accession>A0A4R7S3R6</accession>
<name>A0A4R7S3R6_9BACT</name>
<dbReference type="RefSeq" id="WP_133794224.1">
    <property type="nucleotide sequence ID" value="NZ_SOCA01000002.1"/>
</dbReference>
<sequence length="172" mass="19362">MSEPEFTAAASRLCTACGMCCNGVLFHIVRLQPSDSVKGLEALGMKLNRKKREPYFNQPCRFLQDCCCTIYEARPLRCRMFECRQIKGLANGEISETEAAAKITEVRRQVALIESLLMEQGNAEKQRPLMERCTQVLQEKGKEAPAALLEALRALHELLNDSFRLEPVELGV</sequence>
<dbReference type="Pfam" id="PF03692">
    <property type="entry name" value="CxxCxxCC"/>
    <property type="match status" value="1"/>
</dbReference>
<evidence type="ECO:0000313" key="1">
    <source>
        <dbReference type="EMBL" id="TDU73042.1"/>
    </source>
</evidence>
<keyword evidence="2" id="KW-1185">Reference proteome</keyword>
<dbReference type="InterPro" id="IPR005358">
    <property type="entry name" value="Puta_zinc/iron-chelating_dom"/>
</dbReference>
<dbReference type="EMBL" id="SOCA01000002">
    <property type="protein sequence ID" value="TDU73042.1"/>
    <property type="molecule type" value="Genomic_DNA"/>
</dbReference>